<name>A0A7T4N6M2_9BURK</name>
<dbReference type="EMBL" id="CP066076">
    <property type="protein sequence ID" value="QQC66173.1"/>
    <property type="molecule type" value="Genomic_DNA"/>
</dbReference>
<dbReference type="RefSeq" id="WP_042329658.1">
    <property type="nucleotide sequence ID" value="NZ_CP066076.1"/>
</dbReference>
<dbReference type="AlphaFoldDB" id="A0A7T4N6M2"/>
<reference evidence="1 2" key="1">
    <citation type="submission" date="2020-12" db="EMBL/GenBank/DDBJ databases">
        <title>FDA dAtabase for Regulatory Grade micrObial Sequences (FDA-ARGOS): Supporting development and validation of Infectious Disease Dx tests.</title>
        <authorList>
            <person name="Nelson B."/>
            <person name="Plummer A."/>
            <person name="Tallon L."/>
            <person name="Sadzewicz L."/>
            <person name="Zhao X."/>
            <person name="Boylan J."/>
            <person name="Ott S."/>
            <person name="Bowen H."/>
            <person name="Vavikolanu K."/>
            <person name="Mehta A."/>
            <person name="Aluvathingal J."/>
            <person name="Nadendla S."/>
            <person name="Myers T."/>
            <person name="Yan Y."/>
            <person name="Sichtig H."/>
        </authorList>
    </citation>
    <scope>NUCLEOTIDE SEQUENCE [LARGE SCALE GENOMIC DNA]</scope>
    <source>
        <strain evidence="1 2">FDAARGOS_1049</strain>
    </source>
</reference>
<gene>
    <name evidence="1" type="ORF">I6I06_25690</name>
</gene>
<keyword evidence="2" id="KW-1185">Reference proteome</keyword>
<protein>
    <submittedName>
        <fullName evidence="1">Uncharacterized protein</fullName>
    </submittedName>
</protein>
<dbReference type="KEGG" id="pgis:I6I06_25690"/>
<accession>A0A7T4N6M2</accession>
<proteinExistence type="predicted"/>
<evidence type="ECO:0000313" key="2">
    <source>
        <dbReference type="Proteomes" id="UP000595610"/>
    </source>
</evidence>
<sequence>MTSTIESPQQEDHVVLLDSVPYPAADAAEPFIVASDRRVILAYPIAEADFERFGPFDPDDDPFCTVLFPDAMFHRLGPPGDVDLEIHPLAMQGLLGYSVHEVVNSSLAAEIAAVGSALPALRHFVITFQSSTFECVASDYTVVGVYGAGEIASREAFSLVR</sequence>
<dbReference type="Proteomes" id="UP000595610">
    <property type="component" value="Chromosome 2"/>
</dbReference>
<evidence type="ECO:0000313" key="1">
    <source>
        <dbReference type="EMBL" id="QQC66173.1"/>
    </source>
</evidence>
<organism evidence="1 2">
    <name type="scientific">Paraburkholderia ginsengisoli</name>
    <dbReference type="NCBI Taxonomy" id="311231"/>
    <lineage>
        <taxon>Bacteria</taxon>
        <taxon>Pseudomonadati</taxon>
        <taxon>Pseudomonadota</taxon>
        <taxon>Betaproteobacteria</taxon>
        <taxon>Burkholderiales</taxon>
        <taxon>Burkholderiaceae</taxon>
        <taxon>Paraburkholderia</taxon>
    </lineage>
</organism>